<evidence type="ECO:0000256" key="1">
    <source>
        <dbReference type="ARBA" id="ARBA00022603"/>
    </source>
</evidence>
<keyword evidence="11" id="KW-0802">TPR repeat</keyword>
<feature type="repeat" description="TPR" evidence="11">
    <location>
        <begin position="65"/>
        <end position="98"/>
    </location>
</feature>
<evidence type="ECO:0000256" key="4">
    <source>
        <dbReference type="ARBA" id="ARBA00022723"/>
    </source>
</evidence>
<dbReference type="Pfam" id="PF00856">
    <property type="entry name" value="SET"/>
    <property type="match status" value="1"/>
</dbReference>
<dbReference type="InterPro" id="IPR002893">
    <property type="entry name" value="Znf_MYND"/>
</dbReference>
<keyword evidence="3" id="KW-0949">S-adenosyl-L-methionine</keyword>
<evidence type="ECO:0000256" key="5">
    <source>
        <dbReference type="ARBA" id="ARBA00022771"/>
    </source>
</evidence>
<keyword evidence="4" id="KW-0479">Metal-binding</keyword>
<sequence length="672" mass="76412">MSVVQKLQEELMKTLKQNGIYDEVLTKFKDCKTNKSRIQLVAQIDGVNKHFDIIPDTKQKSSDTSIRFRNEGNTFFQKGEFQRALDKYNQSVVYAPALCSDDHSKDQHKGDNLELSYALANRSAVFFHQKSYDDCLSDIDLAIQNEYPKSLIYKLHERKAKCYVEKKEIPKATESFQNALNSLSDAELDDKKSQNIKNSVEKSIEKCKKSVLSNDGKPGTQSFQKFHGPLPTIERRSKIFPSASDAVGITENEETEFGLAATRDIYVGEVLIIEKGYTSIVLPKYDTIYCHHCCQRVVSAHPCHQCSEVMFCSGTCHKESWEEYHSLECPCLGTVKQANLGLGYLALKMVVKAGLSLIMKYESQEQEDGCKRSVGFNTDGVYNSDDYNTVYSLVNHSEKRSSEDLFKRSLQAYFLLKCLEKTSYFNEDERKVSFADKCYVAGHILRHIMMLPCNAHEVSELALKPECLPESETKEIGSGIYPILSLINHSCDPNVVRHSYGDVCVVRAIKNIDAGEEIADNYGALYPLTVCSERREILKPQYYFTCNCKACREDWPLYFNIPVDVPKFRCQKCNGPVVIPPDRKTENSVCLNCSHVQDTTDVIVKLHQSQDEYQNVLQQVLTGEKLHEALPRLEAYLQFLYKTVCIPWQDCNNCQEAIKQCYAVQASCFIAS</sequence>
<evidence type="ECO:0000256" key="8">
    <source>
        <dbReference type="ARBA" id="ARBA00093635"/>
    </source>
</evidence>
<dbReference type="InterPro" id="IPR011990">
    <property type="entry name" value="TPR-like_helical_dom_sf"/>
</dbReference>
<dbReference type="Gene3D" id="2.170.270.10">
    <property type="entry name" value="SET domain"/>
    <property type="match status" value="1"/>
</dbReference>
<evidence type="ECO:0000259" key="12">
    <source>
        <dbReference type="PROSITE" id="PS50280"/>
    </source>
</evidence>
<evidence type="ECO:0000256" key="3">
    <source>
        <dbReference type="ARBA" id="ARBA00022691"/>
    </source>
</evidence>
<dbReference type="GO" id="GO:0005634">
    <property type="term" value="C:nucleus"/>
    <property type="evidence" value="ECO:0007669"/>
    <property type="project" value="TreeGrafter"/>
</dbReference>
<dbReference type="SUPFAM" id="SSF82199">
    <property type="entry name" value="SET domain"/>
    <property type="match status" value="1"/>
</dbReference>
<dbReference type="PANTHER" id="PTHR46165">
    <property type="entry name" value="SET AND MYND DOMAIN-CONTAINING PROTEIN 4"/>
    <property type="match status" value="1"/>
</dbReference>
<comment type="function">
    <text evidence="7">Protein-lysine N-methyltransferase. Monomethylates PRMT5, modulating its transcriptional activity. May also act as a histone methyltransferase. Plays a critical role in cardiac development. Acts as a key epigenetic regulator of gene expression during cardiac development via its dual activities as a methyltransferase and negative regulator of HDAC1.</text>
</comment>
<comment type="caution">
    <text evidence="14">The sequence shown here is derived from an EMBL/GenBank/DDBJ whole genome shotgun (WGS) entry which is preliminary data.</text>
</comment>
<dbReference type="InterPro" id="IPR044421">
    <property type="entry name" value="SMYD4_SET"/>
</dbReference>
<reference evidence="14" key="1">
    <citation type="submission" date="2021-03" db="EMBL/GenBank/DDBJ databases">
        <authorList>
            <person name="Bekaert M."/>
        </authorList>
    </citation>
    <scope>NUCLEOTIDE SEQUENCE</scope>
</reference>
<keyword evidence="15" id="KW-1185">Reference proteome</keyword>
<feature type="domain" description="MYND-type" evidence="13">
    <location>
        <begin position="290"/>
        <end position="329"/>
    </location>
</feature>
<dbReference type="GO" id="GO:0042826">
    <property type="term" value="F:histone deacetylase binding"/>
    <property type="evidence" value="ECO:0007669"/>
    <property type="project" value="TreeGrafter"/>
</dbReference>
<dbReference type="InterPro" id="IPR001214">
    <property type="entry name" value="SET_dom"/>
</dbReference>
<feature type="domain" description="SET" evidence="12">
    <location>
        <begin position="231"/>
        <end position="523"/>
    </location>
</feature>
<dbReference type="InterPro" id="IPR052097">
    <property type="entry name" value="SET-MYND_domain_protein"/>
</dbReference>
<gene>
    <name evidence="14" type="ORF">MEDL_66024</name>
</gene>
<evidence type="ECO:0000256" key="11">
    <source>
        <dbReference type="PROSITE-ProRule" id="PRU00339"/>
    </source>
</evidence>
<dbReference type="CDD" id="cd10536">
    <property type="entry name" value="SET_SMYD4"/>
    <property type="match status" value="1"/>
</dbReference>
<evidence type="ECO:0000256" key="10">
    <source>
        <dbReference type="PROSITE-ProRule" id="PRU00134"/>
    </source>
</evidence>
<dbReference type="SUPFAM" id="SSF48452">
    <property type="entry name" value="TPR-like"/>
    <property type="match status" value="1"/>
</dbReference>
<dbReference type="GO" id="GO:0008168">
    <property type="term" value="F:methyltransferase activity"/>
    <property type="evidence" value="ECO:0007669"/>
    <property type="project" value="UniProtKB-KW"/>
</dbReference>
<dbReference type="PROSITE" id="PS50005">
    <property type="entry name" value="TPR"/>
    <property type="match status" value="1"/>
</dbReference>
<dbReference type="GO" id="GO:0005737">
    <property type="term" value="C:cytoplasm"/>
    <property type="evidence" value="ECO:0007669"/>
    <property type="project" value="TreeGrafter"/>
</dbReference>
<dbReference type="EMBL" id="CAJPWZ010003246">
    <property type="protein sequence ID" value="CAG2254497.1"/>
    <property type="molecule type" value="Genomic_DNA"/>
</dbReference>
<evidence type="ECO:0000256" key="2">
    <source>
        <dbReference type="ARBA" id="ARBA00022679"/>
    </source>
</evidence>
<dbReference type="Gene3D" id="6.10.140.2220">
    <property type="match status" value="1"/>
</dbReference>
<accession>A0A8S3VLE3</accession>
<dbReference type="GO" id="GO:0008270">
    <property type="term" value="F:zinc ion binding"/>
    <property type="evidence" value="ECO:0007669"/>
    <property type="project" value="UniProtKB-KW"/>
</dbReference>
<evidence type="ECO:0000256" key="6">
    <source>
        <dbReference type="ARBA" id="ARBA00022833"/>
    </source>
</evidence>
<dbReference type="PROSITE" id="PS50280">
    <property type="entry name" value="SET"/>
    <property type="match status" value="1"/>
</dbReference>
<dbReference type="GO" id="GO:0032259">
    <property type="term" value="P:methylation"/>
    <property type="evidence" value="ECO:0007669"/>
    <property type="project" value="UniProtKB-KW"/>
</dbReference>
<keyword evidence="6" id="KW-0862">Zinc</keyword>
<dbReference type="InterPro" id="IPR019734">
    <property type="entry name" value="TPR_rpt"/>
</dbReference>
<dbReference type="SUPFAM" id="SSF144232">
    <property type="entry name" value="HIT/MYND zinc finger-like"/>
    <property type="match status" value="1"/>
</dbReference>
<dbReference type="Gene3D" id="1.25.40.10">
    <property type="entry name" value="Tetratricopeptide repeat domain"/>
    <property type="match status" value="1"/>
</dbReference>
<proteinExistence type="predicted"/>
<protein>
    <recommendedName>
        <fullName evidence="8">Protein-lysine N-methyltransferase SMYD4</fullName>
    </recommendedName>
    <alternativeName>
        <fullName evidence="9">SET and MYND domain-containing protein 4</fullName>
    </alternativeName>
</protein>
<keyword evidence="2" id="KW-0808">Transferase</keyword>
<dbReference type="PANTHER" id="PTHR46165:SF7">
    <property type="entry name" value="SET AND MYND DOMAIN-CONTAINING PROTEIN 4"/>
    <property type="match status" value="1"/>
</dbReference>
<keyword evidence="1" id="KW-0489">Methyltransferase</keyword>
<dbReference type="Gene3D" id="1.10.220.160">
    <property type="match status" value="1"/>
</dbReference>
<evidence type="ECO:0000313" key="14">
    <source>
        <dbReference type="EMBL" id="CAG2254497.1"/>
    </source>
</evidence>
<dbReference type="SMART" id="SM00317">
    <property type="entry name" value="SET"/>
    <property type="match status" value="1"/>
</dbReference>
<dbReference type="PROSITE" id="PS01360">
    <property type="entry name" value="ZF_MYND_1"/>
    <property type="match status" value="1"/>
</dbReference>
<dbReference type="AlphaFoldDB" id="A0A8S3VLE3"/>
<organism evidence="14 15">
    <name type="scientific">Mytilus edulis</name>
    <name type="common">Blue mussel</name>
    <dbReference type="NCBI Taxonomy" id="6550"/>
    <lineage>
        <taxon>Eukaryota</taxon>
        <taxon>Metazoa</taxon>
        <taxon>Spiralia</taxon>
        <taxon>Lophotrochozoa</taxon>
        <taxon>Mollusca</taxon>
        <taxon>Bivalvia</taxon>
        <taxon>Autobranchia</taxon>
        <taxon>Pteriomorphia</taxon>
        <taxon>Mytilida</taxon>
        <taxon>Mytiloidea</taxon>
        <taxon>Mytilidae</taxon>
        <taxon>Mytilinae</taxon>
        <taxon>Mytilus</taxon>
    </lineage>
</organism>
<keyword evidence="5 10" id="KW-0863">Zinc-finger</keyword>
<dbReference type="InterPro" id="IPR046341">
    <property type="entry name" value="SET_dom_sf"/>
</dbReference>
<dbReference type="SMART" id="SM00028">
    <property type="entry name" value="TPR"/>
    <property type="match status" value="3"/>
</dbReference>
<evidence type="ECO:0000313" key="15">
    <source>
        <dbReference type="Proteomes" id="UP000683360"/>
    </source>
</evidence>
<evidence type="ECO:0000256" key="9">
    <source>
        <dbReference type="ARBA" id="ARBA00093680"/>
    </source>
</evidence>
<evidence type="ECO:0000259" key="13">
    <source>
        <dbReference type="PROSITE" id="PS50865"/>
    </source>
</evidence>
<evidence type="ECO:0000256" key="7">
    <source>
        <dbReference type="ARBA" id="ARBA00093423"/>
    </source>
</evidence>
<dbReference type="PROSITE" id="PS50865">
    <property type="entry name" value="ZF_MYND_2"/>
    <property type="match status" value="1"/>
</dbReference>
<name>A0A8S3VLE3_MYTED</name>
<dbReference type="OrthoDB" id="5945798at2759"/>
<dbReference type="Proteomes" id="UP000683360">
    <property type="component" value="Unassembled WGS sequence"/>
</dbReference>